<keyword evidence="2" id="KW-1185">Reference proteome</keyword>
<protein>
    <submittedName>
        <fullName evidence="1">Neuroblastoma-amplified sequence-like</fullName>
    </submittedName>
</protein>
<feature type="non-terminal residue" evidence="1">
    <location>
        <position position="1"/>
    </location>
</feature>
<comment type="caution">
    <text evidence="1">The sequence shown here is derived from an EMBL/GenBank/DDBJ whole genome shotgun (WGS) entry which is preliminary data.</text>
</comment>
<dbReference type="AlphaFoldDB" id="A0A6G0YLQ3"/>
<gene>
    <name evidence="1" type="ORF">FWK35_00008271</name>
</gene>
<evidence type="ECO:0000313" key="1">
    <source>
        <dbReference type="EMBL" id="KAF0758031.1"/>
    </source>
</evidence>
<name>A0A6G0YLQ3_APHCR</name>
<reference evidence="1 2" key="1">
    <citation type="submission" date="2019-08" db="EMBL/GenBank/DDBJ databases">
        <title>Whole genome of Aphis craccivora.</title>
        <authorList>
            <person name="Voronova N.V."/>
            <person name="Shulinski R.S."/>
            <person name="Bandarenka Y.V."/>
            <person name="Zhorov D.G."/>
            <person name="Warner D."/>
        </authorList>
    </citation>
    <scope>NUCLEOTIDE SEQUENCE [LARGE SCALE GENOMIC DNA]</scope>
    <source>
        <strain evidence="1">180601</strain>
        <tissue evidence="1">Whole Body</tissue>
    </source>
</reference>
<dbReference type="EMBL" id="VUJU01003395">
    <property type="protein sequence ID" value="KAF0758031.1"/>
    <property type="molecule type" value="Genomic_DNA"/>
</dbReference>
<organism evidence="1 2">
    <name type="scientific">Aphis craccivora</name>
    <name type="common">Cowpea aphid</name>
    <dbReference type="NCBI Taxonomy" id="307492"/>
    <lineage>
        <taxon>Eukaryota</taxon>
        <taxon>Metazoa</taxon>
        <taxon>Ecdysozoa</taxon>
        <taxon>Arthropoda</taxon>
        <taxon>Hexapoda</taxon>
        <taxon>Insecta</taxon>
        <taxon>Pterygota</taxon>
        <taxon>Neoptera</taxon>
        <taxon>Paraneoptera</taxon>
        <taxon>Hemiptera</taxon>
        <taxon>Sternorrhyncha</taxon>
        <taxon>Aphidomorpha</taxon>
        <taxon>Aphidoidea</taxon>
        <taxon>Aphididae</taxon>
        <taxon>Aphidini</taxon>
        <taxon>Aphis</taxon>
        <taxon>Aphis</taxon>
    </lineage>
</organism>
<sequence>IKEVSSTRYLGIIFDNNLRWNLHIHNLVGKLRQVTYKFYTLKDLVPKHTMRVVYFALYQSILQYGLLI</sequence>
<dbReference type="OrthoDB" id="6623690at2759"/>
<accession>A0A6G0YLQ3</accession>
<evidence type="ECO:0000313" key="2">
    <source>
        <dbReference type="Proteomes" id="UP000478052"/>
    </source>
</evidence>
<proteinExistence type="predicted"/>
<dbReference type="Proteomes" id="UP000478052">
    <property type="component" value="Unassembled WGS sequence"/>
</dbReference>